<evidence type="ECO:0000313" key="1">
    <source>
        <dbReference type="EMBL" id="RDI68846.1"/>
    </source>
</evidence>
<gene>
    <name evidence="1" type="ORF">DFR76_101382</name>
</gene>
<dbReference type="InterPro" id="IPR021246">
    <property type="entry name" value="DUF2797"/>
</dbReference>
<dbReference type="EMBL" id="QQBC01000001">
    <property type="protein sequence ID" value="RDI68846.1"/>
    <property type="molecule type" value="Genomic_DNA"/>
</dbReference>
<organism evidence="1 2">
    <name type="scientific">Nocardia pseudobrasiliensis</name>
    <dbReference type="NCBI Taxonomy" id="45979"/>
    <lineage>
        <taxon>Bacteria</taxon>
        <taxon>Bacillati</taxon>
        <taxon>Actinomycetota</taxon>
        <taxon>Actinomycetes</taxon>
        <taxon>Mycobacteriales</taxon>
        <taxon>Nocardiaceae</taxon>
        <taxon>Nocardia</taxon>
    </lineage>
</organism>
<dbReference type="Pfam" id="PF10977">
    <property type="entry name" value="DUF2797"/>
    <property type="match status" value="1"/>
</dbReference>
<keyword evidence="2" id="KW-1185">Reference proteome</keyword>
<dbReference type="Proteomes" id="UP000254869">
    <property type="component" value="Unassembled WGS sequence"/>
</dbReference>
<accession>A0A370IDP5</accession>
<evidence type="ECO:0000313" key="2">
    <source>
        <dbReference type="Proteomes" id="UP000254869"/>
    </source>
</evidence>
<protein>
    <submittedName>
        <fullName evidence="1">Uncharacterized protein DUF2797</fullName>
    </submittedName>
</protein>
<dbReference type="AlphaFoldDB" id="A0A370IDP5"/>
<dbReference type="RefSeq" id="WP_067990461.1">
    <property type="nucleotide sequence ID" value="NZ_QQBC01000001.1"/>
</dbReference>
<comment type="caution">
    <text evidence="1">The sequence shown here is derived from an EMBL/GenBank/DDBJ whole genome shotgun (WGS) entry which is preliminary data.</text>
</comment>
<reference evidence="1 2" key="1">
    <citation type="submission" date="2018-07" db="EMBL/GenBank/DDBJ databases">
        <title>Genomic Encyclopedia of Type Strains, Phase IV (KMG-IV): sequencing the most valuable type-strain genomes for metagenomic binning, comparative biology and taxonomic classification.</title>
        <authorList>
            <person name="Goeker M."/>
        </authorList>
    </citation>
    <scope>NUCLEOTIDE SEQUENCE [LARGE SCALE GENOMIC DNA]</scope>
    <source>
        <strain evidence="1 2">DSM 44290</strain>
    </source>
</reference>
<proteinExistence type="predicted"/>
<name>A0A370IDP5_9NOCA</name>
<sequence>MTSPRPSWTVTGVYWRSNQPVLAAVDPRGADRERPLCLGDPLALRIAGPRRCVGIRQPGNHRACPFAAEIAPRATAAQCSACAAADPGHRLARDQLADDGRVYALYLTWLGPGMAKVGLTAAARGSGRLAEQGALTFTWITRGPLPAIRAMEQAISRTGLAAERWHRRAKVHAWSHRTGPEDRQRALRIVYEQIAATVPWPDGLPHEPYQPVDQAELFGFDRLPTRLREVAALQRDSVLAGTVRGLVGRELVLDTDTEPVLLDTRLLAGWPLLSSTASTTANLSLISLDLSGSDDADQTALF</sequence>